<feature type="compositionally biased region" description="Polar residues" evidence="3">
    <location>
        <begin position="33"/>
        <end position="43"/>
    </location>
</feature>
<organism evidence="5 6">
    <name type="scientific">Aromia moschata</name>
    <dbReference type="NCBI Taxonomy" id="1265417"/>
    <lineage>
        <taxon>Eukaryota</taxon>
        <taxon>Metazoa</taxon>
        <taxon>Ecdysozoa</taxon>
        <taxon>Arthropoda</taxon>
        <taxon>Hexapoda</taxon>
        <taxon>Insecta</taxon>
        <taxon>Pterygota</taxon>
        <taxon>Neoptera</taxon>
        <taxon>Endopterygota</taxon>
        <taxon>Coleoptera</taxon>
        <taxon>Polyphaga</taxon>
        <taxon>Cucujiformia</taxon>
        <taxon>Chrysomeloidea</taxon>
        <taxon>Cerambycidae</taxon>
        <taxon>Cerambycinae</taxon>
        <taxon>Callichromatini</taxon>
        <taxon>Aromia</taxon>
    </lineage>
</organism>
<dbReference type="PANTHER" id="PTHR12236:SF79">
    <property type="entry name" value="CUTICULAR PROTEIN 50CB-RELATED"/>
    <property type="match status" value="1"/>
</dbReference>
<evidence type="ECO:0008006" key="7">
    <source>
        <dbReference type="Google" id="ProtNLM"/>
    </source>
</evidence>
<dbReference type="GO" id="GO:0042302">
    <property type="term" value="F:structural constituent of cuticle"/>
    <property type="evidence" value="ECO:0007669"/>
    <property type="project" value="UniProtKB-UniRule"/>
</dbReference>
<feature type="region of interest" description="Disordered" evidence="3">
    <location>
        <begin position="126"/>
        <end position="147"/>
    </location>
</feature>
<dbReference type="PANTHER" id="PTHR12236">
    <property type="entry name" value="STRUCTURAL CONTITUENT OF CUTICLE"/>
    <property type="match status" value="1"/>
</dbReference>
<sequence length="198" mass="21598">MNKITFVAVFGLVTITKSEPPSNDYGTPLGAPVSSNETPNYHATDSGGHGDGEPKSYEFGYQVKDDYTGTNYNRRESSDGNQVRGEYRVALPDGRIQIVTYWADWQTGFHADVRYEGEAQYPEQYNKGDYGGGGQNDEGYNDGTFNQYGAPSFHSGGSAAANSIAINNLASSHDDYNNYNYNNGYNSKSPPSNTYGAI</sequence>
<feature type="chain" id="PRO_5043832667" description="Pro-resilin" evidence="4">
    <location>
        <begin position="19"/>
        <end position="198"/>
    </location>
</feature>
<dbReference type="Pfam" id="PF00379">
    <property type="entry name" value="Chitin_bind_4"/>
    <property type="match status" value="1"/>
</dbReference>
<dbReference type="AlphaFoldDB" id="A0AAV8YIA7"/>
<feature type="signal peptide" evidence="4">
    <location>
        <begin position="1"/>
        <end position="18"/>
    </location>
</feature>
<evidence type="ECO:0000256" key="2">
    <source>
        <dbReference type="PROSITE-ProRule" id="PRU00497"/>
    </source>
</evidence>
<keyword evidence="6" id="KW-1185">Reference proteome</keyword>
<proteinExistence type="predicted"/>
<feature type="region of interest" description="Disordered" evidence="3">
    <location>
        <begin position="20"/>
        <end position="58"/>
    </location>
</feature>
<dbReference type="GO" id="GO:0005615">
    <property type="term" value="C:extracellular space"/>
    <property type="evidence" value="ECO:0007669"/>
    <property type="project" value="TreeGrafter"/>
</dbReference>
<dbReference type="InterPro" id="IPR000618">
    <property type="entry name" value="Insect_cuticle"/>
</dbReference>
<protein>
    <recommendedName>
        <fullName evidence="7">Pro-resilin</fullName>
    </recommendedName>
</protein>
<evidence type="ECO:0000256" key="1">
    <source>
        <dbReference type="ARBA" id="ARBA00022460"/>
    </source>
</evidence>
<name>A0AAV8YIA7_9CUCU</name>
<dbReference type="GO" id="GO:0031012">
    <property type="term" value="C:extracellular matrix"/>
    <property type="evidence" value="ECO:0007669"/>
    <property type="project" value="TreeGrafter"/>
</dbReference>
<dbReference type="InterPro" id="IPR051217">
    <property type="entry name" value="Insect_Cuticle_Struc_Prot"/>
</dbReference>
<gene>
    <name evidence="5" type="ORF">NQ318_010837</name>
</gene>
<dbReference type="EMBL" id="JAPWTK010000097">
    <property type="protein sequence ID" value="KAJ8950638.1"/>
    <property type="molecule type" value="Genomic_DNA"/>
</dbReference>
<dbReference type="Proteomes" id="UP001162162">
    <property type="component" value="Unassembled WGS sequence"/>
</dbReference>
<reference evidence="5" key="1">
    <citation type="journal article" date="2023" name="Insect Mol. Biol.">
        <title>Genome sequencing provides insights into the evolution of gene families encoding plant cell wall-degrading enzymes in longhorned beetles.</title>
        <authorList>
            <person name="Shin N.R."/>
            <person name="Okamura Y."/>
            <person name="Kirsch R."/>
            <person name="Pauchet Y."/>
        </authorList>
    </citation>
    <scope>NUCLEOTIDE SEQUENCE</scope>
    <source>
        <strain evidence="5">AMC_N1</strain>
    </source>
</reference>
<keyword evidence="1 2" id="KW-0193">Cuticle</keyword>
<comment type="caution">
    <text evidence="5">The sequence shown here is derived from an EMBL/GenBank/DDBJ whole genome shotgun (WGS) entry which is preliminary data.</text>
</comment>
<evidence type="ECO:0000313" key="6">
    <source>
        <dbReference type="Proteomes" id="UP001162162"/>
    </source>
</evidence>
<accession>A0AAV8YIA7</accession>
<evidence type="ECO:0000256" key="3">
    <source>
        <dbReference type="SAM" id="MobiDB-lite"/>
    </source>
</evidence>
<keyword evidence="4" id="KW-0732">Signal</keyword>
<evidence type="ECO:0000313" key="5">
    <source>
        <dbReference type="EMBL" id="KAJ8950638.1"/>
    </source>
</evidence>
<dbReference type="PROSITE" id="PS51155">
    <property type="entry name" value="CHIT_BIND_RR_2"/>
    <property type="match status" value="1"/>
</dbReference>
<dbReference type="PROSITE" id="PS00233">
    <property type="entry name" value="CHIT_BIND_RR_1"/>
    <property type="match status" value="1"/>
</dbReference>
<evidence type="ECO:0000256" key="4">
    <source>
        <dbReference type="SAM" id="SignalP"/>
    </source>
</evidence>
<dbReference type="InterPro" id="IPR031311">
    <property type="entry name" value="CHIT_BIND_RR_consensus"/>
</dbReference>